<dbReference type="InterPro" id="IPR046375">
    <property type="entry name" value="IKBKB_SDD_sf"/>
</dbReference>
<keyword evidence="6" id="KW-0597">Phosphoprotein</keyword>
<evidence type="ECO:0000259" key="13">
    <source>
        <dbReference type="PROSITE" id="PS50011"/>
    </source>
</evidence>
<dbReference type="GO" id="GO:0008384">
    <property type="term" value="F:IkappaB kinase activity"/>
    <property type="evidence" value="ECO:0007669"/>
    <property type="project" value="UniProtKB-EC"/>
</dbReference>
<keyword evidence="7" id="KW-0808">Transferase</keyword>
<dbReference type="Gene3D" id="1.20.1270.250">
    <property type="match status" value="1"/>
</dbReference>
<comment type="subcellular location">
    <subcellularLocation>
        <location evidence="2">Cytoplasm</location>
    </subcellularLocation>
    <subcellularLocation>
        <location evidence="1">Nucleus</location>
    </subcellularLocation>
</comment>
<dbReference type="EC" id="2.7.11.10" evidence="3"/>
<protein>
    <recommendedName>
        <fullName evidence="3">IkappaB kinase</fullName>
        <ecNumber evidence="3">2.7.11.10</ecNumber>
    </recommendedName>
</protein>
<name>A0A131XBU6_9ACAR</name>
<evidence type="ECO:0000256" key="5">
    <source>
        <dbReference type="ARBA" id="ARBA00022527"/>
    </source>
</evidence>
<keyword evidence="4" id="KW-0963">Cytoplasm</keyword>
<dbReference type="Pfam" id="PF18397">
    <property type="entry name" value="IKBKB_SDD"/>
    <property type="match status" value="1"/>
</dbReference>
<dbReference type="InterPro" id="IPR041185">
    <property type="entry name" value="IKBKB_SDD"/>
</dbReference>
<evidence type="ECO:0000256" key="9">
    <source>
        <dbReference type="ARBA" id="ARBA00022777"/>
    </source>
</evidence>
<keyword evidence="9 14" id="KW-0418">Kinase</keyword>
<dbReference type="SMART" id="SM00220">
    <property type="entry name" value="S_TKc"/>
    <property type="match status" value="1"/>
</dbReference>
<dbReference type="PROSITE" id="PS50011">
    <property type="entry name" value="PROTEIN_KINASE_DOM"/>
    <property type="match status" value="1"/>
</dbReference>
<dbReference type="PANTHER" id="PTHR22969:SF17">
    <property type="entry name" value="INHIBITOR OF NUCLEAR FACTOR KAPPA-B KINASE SUBUNIT BETA"/>
    <property type="match status" value="1"/>
</dbReference>
<evidence type="ECO:0000256" key="4">
    <source>
        <dbReference type="ARBA" id="ARBA00022490"/>
    </source>
</evidence>
<dbReference type="GO" id="GO:0045944">
    <property type="term" value="P:positive regulation of transcription by RNA polymerase II"/>
    <property type="evidence" value="ECO:0007669"/>
    <property type="project" value="TreeGrafter"/>
</dbReference>
<evidence type="ECO:0000256" key="7">
    <source>
        <dbReference type="ARBA" id="ARBA00022679"/>
    </source>
</evidence>
<dbReference type="GO" id="GO:0005524">
    <property type="term" value="F:ATP binding"/>
    <property type="evidence" value="ECO:0007669"/>
    <property type="project" value="UniProtKB-KW"/>
</dbReference>
<evidence type="ECO:0000256" key="12">
    <source>
        <dbReference type="ARBA" id="ARBA00048789"/>
    </source>
</evidence>
<keyword evidence="10" id="KW-0067">ATP-binding</keyword>
<dbReference type="InterPro" id="IPR051180">
    <property type="entry name" value="IKK"/>
</dbReference>
<dbReference type="GO" id="GO:0008385">
    <property type="term" value="C:IkappaB kinase complex"/>
    <property type="evidence" value="ECO:0007669"/>
    <property type="project" value="TreeGrafter"/>
</dbReference>
<evidence type="ECO:0000256" key="10">
    <source>
        <dbReference type="ARBA" id="ARBA00022840"/>
    </source>
</evidence>
<proteinExistence type="evidence at transcript level"/>
<accession>A0A131XBU6</accession>
<sequence>MENTVKSTKEDKIIIGCWTEGKVLDRGSFGSITLWHNTKTQETIALKKCLRGVTEMTGKLRERWVQEVEILKKLDHPNVVKGLPVPEPLLVLDSSLPFLVMEYCSGGNLRKVLQQPENSCGLHEKDVRCVLSDVTAGLQYLHSNHIIHRDLKPENIVIKEVDGKAVYKIIDLGYAKEFDQSSLCNSFVGTLQYLAPELFEKKPYTRAVDLWSLGILAYEVITGQRPFSPTASPAQWIPLVHNKKSGDIRGDIAPNKEHCYWKTLPPETCLTSVFKKDIEEWLQVLLETQPERRSRRCGLTVFEILEKLLAQPTVHVFCIDKMSVVSIAFNSEGPIMDTLSQALKNATDVEAADQLLLTESGRVVDIKYIKDHYRRFQEAGEVMLYLIDTSHKAHKDEESLWIQQLHYCTTRLSDNRTYLKSIEIRREWAVAAYTVRQSVQTFQNVPRAFRSFQAHLSSEMPALQKALSSIHVDMNKLAAAMKVVHESYFTDVEFLQDCMRSKVVSPADADSLGKQWLACEDLHSAVENQHVKLQSCFLTFNNVCTILKESQRTPYGQCTPLEILDDIMARMLQLYEKGKQKRDYESVSSTCTDMCGTIRELDQEQERVLKHVSPYMRSMLVAYDHLGNLHHCINKLSNRIVSIGQALSKEQRQRQQSIWNLLRSEAKHAELVVPSPKDQVTPSTVNCTSWISFCQEMDEELKMSRAQCSEADVVFELVDANTTKLEKECDELLRNMHIK</sequence>
<reference evidence="14" key="1">
    <citation type="journal article" date="2017" name="Ticks Tick Borne Dis.">
        <title>An insight into the sialome of Hyalomma excavatum.</title>
        <authorList>
            <person name="Ribeiro J.M."/>
            <person name="Slovak M."/>
            <person name="Francischetti I.M."/>
        </authorList>
    </citation>
    <scope>NUCLEOTIDE SEQUENCE</scope>
    <source>
        <strain evidence="14">Samish</strain>
        <tissue evidence="14">Salivary glands</tissue>
    </source>
</reference>
<dbReference type="AlphaFoldDB" id="A0A131XBU6"/>
<dbReference type="Gene3D" id="1.10.510.10">
    <property type="entry name" value="Transferase(Phosphotransferase) domain 1"/>
    <property type="match status" value="1"/>
</dbReference>
<dbReference type="InterPro" id="IPR008271">
    <property type="entry name" value="Ser/Thr_kinase_AS"/>
</dbReference>
<dbReference type="GO" id="GO:0005634">
    <property type="term" value="C:nucleus"/>
    <property type="evidence" value="ECO:0007669"/>
    <property type="project" value="UniProtKB-SubCell"/>
</dbReference>
<evidence type="ECO:0000256" key="3">
    <source>
        <dbReference type="ARBA" id="ARBA00012442"/>
    </source>
</evidence>
<dbReference type="PANTHER" id="PTHR22969">
    <property type="entry name" value="IKB KINASE"/>
    <property type="match status" value="1"/>
</dbReference>
<dbReference type="InterPro" id="IPR011009">
    <property type="entry name" value="Kinase-like_dom_sf"/>
</dbReference>
<evidence type="ECO:0000313" key="14">
    <source>
        <dbReference type="EMBL" id="JAP63608.1"/>
    </source>
</evidence>
<feature type="domain" description="Protein kinase" evidence="13">
    <location>
        <begin position="18"/>
        <end position="314"/>
    </location>
</feature>
<comment type="catalytic activity">
    <reaction evidence="12">
        <text>L-seryl-[I-kappa-B protein] + ATP = O-phospho-L-seryl-[I-kappa-B protein] + ADP + H(+)</text>
        <dbReference type="Rhea" id="RHEA:19073"/>
        <dbReference type="Rhea" id="RHEA-COMP:13698"/>
        <dbReference type="Rhea" id="RHEA-COMP:13699"/>
        <dbReference type="ChEBI" id="CHEBI:15378"/>
        <dbReference type="ChEBI" id="CHEBI:29999"/>
        <dbReference type="ChEBI" id="CHEBI:30616"/>
        <dbReference type="ChEBI" id="CHEBI:83421"/>
        <dbReference type="ChEBI" id="CHEBI:456216"/>
        <dbReference type="EC" id="2.7.11.10"/>
    </reaction>
</comment>
<evidence type="ECO:0000256" key="11">
    <source>
        <dbReference type="ARBA" id="ARBA00023242"/>
    </source>
</evidence>
<dbReference type="Pfam" id="PF00069">
    <property type="entry name" value="Pkinase"/>
    <property type="match status" value="1"/>
</dbReference>
<dbReference type="SUPFAM" id="SSF56112">
    <property type="entry name" value="Protein kinase-like (PK-like)"/>
    <property type="match status" value="1"/>
</dbReference>
<dbReference type="PROSITE" id="PS00108">
    <property type="entry name" value="PROTEIN_KINASE_ST"/>
    <property type="match status" value="1"/>
</dbReference>
<evidence type="ECO:0000256" key="6">
    <source>
        <dbReference type="ARBA" id="ARBA00022553"/>
    </source>
</evidence>
<keyword evidence="5" id="KW-0723">Serine/threonine-protein kinase</keyword>
<dbReference type="GO" id="GO:0033209">
    <property type="term" value="P:tumor necrosis factor-mediated signaling pathway"/>
    <property type="evidence" value="ECO:0007669"/>
    <property type="project" value="TreeGrafter"/>
</dbReference>
<organism evidence="14">
    <name type="scientific">Hyalomma excavatum</name>
    <dbReference type="NCBI Taxonomy" id="257692"/>
    <lineage>
        <taxon>Eukaryota</taxon>
        <taxon>Metazoa</taxon>
        <taxon>Ecdysozoa</taxon>
        <taxon>Arthropoda</taxon>
        <taxon>Chelicerata</taxon>
        <taxon>Arachnida</taxon>
        <taxon>Acari</taxon>
        <taxon>Parasitiformes</taxon>
        <taxon>Ixodida</taxon>
        <taxon>Ixodoidea</taxon>
        <taxon>Ixodidae</taxon>
        <taxon>Hyalomminae</taxon>
        <taxon>Hyalomma</taxon>
    </lineage>
</organism>
<keyword evidence="8" id="KW-0547">Nucleotide-binding</keyword>
<dbReference type="EMBL" id="GEFH01004973">
    <property type="protein sequence ID" value="JAP63608.1"/>
    <property type="molecule type" value="mRNA"/>
</dbReference>
<dbReference type="InterPro" id="IPR000719">
    <property type="entry name" value="Prot_kinase_dom"/>
</dbReference>
<evidence type="ECO:0000256" key="2">
    <source>
        <dbReference type="ARBA" id="ARBA00004496"/>
    </source>
</evidence>
<keyword evidence="11" id="KW-0539">Nucleus</keyword>
<evidence type="ECO:0000256" key="8">
    <source>
        <dbReference type="ARBA" id="ARBA00022741"/>
    </source>
</evidence>
<evidence type="ECO:0000256" key="1">
    <source>
        <dbReference type="ARBA" id="ARBA00004123"/>
    </source>
</evidence>